<dbReference type="OrthoDB" id="33500at2157"/>
<dbReference type="Pfam" id="PF14890">
    <property type="entry name" value="Intein_splicing"/>
    <property type="match status" value="1"/>
</dbReference>
<dbReference type="InterPro" id="IPR030934">
    <property type="entry name" value="Intein_C"/>
</dbReference>
<dbReference type="InterPro" id="IPR050921">
    <property type="entry name" value="T4SS_GSP_E_ATPase"/>
</dbReference>
<dbReference type="GO" id="GO:0016887">
    <property type="term" value="F:ATP hydrolysis activity"/>
    <property type="evidence" value="ECO:0007669"/>
    <property type="project" value="InterPro"/>
</dbReference>
<dbReference type="SUPFAM" id="SSF52540">
    <property type="entry name" value="P-loop containing nucleoside triphosphate hydrolases"/>
    <property type="match status" value="1"/>
</dbReference>
<dbReference type="InterPro" id="IPR003587">
    <property type="entry name" value="Hint_dom_N"/>
</dbReference>
<dbReference type="GO" id="GO:0016539">
    <property type="term" value="P:intein-mediated protein splicing"/>
    <property type="evidence" value="ECO:0007669"/>
    <property type="project" value="InterPro"/>
</dbReference>
<dbReference type="InterPro" id="IPR003586">
    <property type="entry name" value="Hint_dom_C"/>
</dbReference>
<dbReference type="Gene3D" id="3.30.450.380">
    <property type="match status" value="1"/>
</dbReference>
<accession>C9REA1</accession>
<dbReference type="PANTHER" id="PTHR30486:SF15">
    <property type="entry name" value="TYPE II_IV SECRETION SYSTEM ATPASE"/>
    <property type="match status" value="1"/>
</dbReference>
<dbReference type="InterPro" id="IPR027417">
    <property type="entry name" value="P-loop_NTPase"/>
</dbReference>
<organism evidence="4 5">
    <name type="scientific">Methanocaldococcus vulcanius (strain ATCC 700851 / DSM 12094 / M7)</name>
    <name type="common">Methanococcus vulcanius</name>
    <dbReference type="NCBI Taxonomy" id="579137"/>
    <lineage>
        <taxon>Archaea</taxon>
        <taxon>Methanobacteriati</taxon>
        <taxon>Methanobacteriota</taxon>
        <taxon>Methanomada group</taxon>
        <taxon>Methanococci</taxon>
        <taxon>Methanococcales</taxon>
        <taxon>Methanocaldococcaceae</taxon>
        <taxon>Methanocaldococcus</taxon>
    </lineage>
</organism>
<dbReference type="SMART" id="SM00305">
    <property type="entry name" value="HintC"/>
    <property type="match status" value="1"/>
</dbReference>
<dbReference type="PROSITE" id="PS50817">
    <property type="entry name" value="INTEIN_N_TER"/>
    <property type="match status" value="1"/>
</dbReference>
<dbReference type="NCBIfam" id="TIGR01445">
    <property type="entry name" value="intein_Nterm"/>
    <property type="match status" value="1"/>
</dbReference>
<dbReference type="AlphaFoldDB" id="C9REA1"/>
<dbReference type="InterPro" id="IPR006141">
    <property type="entry name" value="Intein_N"/>
</dbReference>
<evidence type="ECO:0000313" key="5">
    <source>
        <dbReference type="Proteomes" id="UP000002063"/>
    </source>
</evidence>
<dbReference type="SMART" id="SM00306">
    <property type="entry name" value="HintN"/>
    <property type="match status" value="1"/>
</dbReference>
<reference evidence="4" key="1">
    <citation type="submission" date="2009-10" db="EMBL/GenBank/DDBJ databases">
        <title>Complete sequence of chromosome of Methanocaldococcus vulcanius M7.</title>
        <authorList>
            <consortium name="US DOE Joint Genome Institute"/>
            <person name="Lucas S."/>
            <person name="Copeland A."/>
            <person name="Lapidus A."/>
            <person name="Glavina del Rio T."/>
            <person name="Dalin E."/>
            <person name="Tice H."/>
            <person name="Bruce D."/>
            <person name="Goodwin L."/>
            <person name="Pitluck S."/>
            <person name="Lcollab F.I."/>
            <person name="Brettin T."/>
            <person name="Detter J.C."/>
            <person name="Han C."/>
            <person name="Tapia R."/>
            <person name="Kuske C.R."/>
            <person name="Schmutz J."/>
            <person name="Larimer F."/>
            <person name="Land M."/>
            <person name="Hauser L."/>
            <person name="Kyrpides N."/>
            <person name="Ovchinikova G."/>
            <person name="Sieprawska-Lupa M."/>
            <person name="Whitman W.B."/>
            <person name="Woyke T."/>
        </authorList>
    </citation>
    <scope>NUCLEOTIDE SEQUENCE [LARGE SCALE GENOMIC DNA]</scope>
    <source>
        <strain evidence="4">M7</strain>
    </source>
</reference>
<dbReference type="Pfam" id="PF00437">
    <property type="entry name" value="T2SSE"/>
    <property type="match status" value="1"/>
</dbReference>
<feature type="domain" description="Hint" evidence="3">
    <location>
        <begin position="382"/>
        <end position="511"/>
    </location>
</feature>
<dbReference type="Gene3D" id="3.40.50.300">
    <property type="entry name" value="P-loop containing nucleotide triphosphate hydrolases"/>
    <property type="match status" value="2"/>
</dbReference>
<dbReference type="PROSITE" id="PS50818">
    <property type="entry name" value="INTEIN_C_TER"/>
    <property type="match status" value="1"/>
</dbReference>
<protein>
    <submittedName>
        <fullName evidence="4">Type II secretion system protein E</fullName>
    </submittedName>
</protein>
<comment type="similarity">
    <text evidence="1">Belongs to the GSP E family.</text>
</comment>
<dbReference type="Proteomes" id="UP000002063">
    <property type="component" value="Chromosome"/>
</dbReference>
<keyword evidence="5" id="KW-1185">Reference proteome</keyword>
<sequence>MGLFDKIQKKSERSIKETTTLPKKENFASVISSKETSPSLIPKTETSYSGGILDRYSVNVDEISLEVVIKKDEGYTYYLIPEIEKINTALSKLSKENINLIKMQIGDLGIMEYDQIKNYLVDFSTRYNLNIPYIDSLAKFFYLISGRLGLLEVPINDDRLEEVMVNGYNLPAFVFHRKYQMCETNIVLDRNEVDRIIESIANLVNRPIDSRVPMLDAFLPDGSRVNATTADITMNGATLTIRKFSKNPLTVIDLIHFGTLDIDTASFLWQAVEGYFGAKPANTLIVGGTGSGKTTLLNVLSLFSMYNERIITIEDTPELQIPHKHVIKMVTRPARPGMPDYEVTMDDLIKNALRMRPDRIFVGEVRGEEAHSLLVAMNTGHDGALTYDEPIYLSSEDNIEIGKFVDEVFKNFKEDVVVERNGFFRIDISNKDNYNDIFIKSFNKNTLKIENKRISMVWRKEYIGKLIKIETEEGREITLTHDHPIYICKGKNIFEINAELAQQGDNIYVPKNSNICLDKITKIDIVEYKGYIYDLTVEDNHTYLAGKNGGFAVSNCSGTLHANSADEAILRLTSPPMNVPKIMLTALDFIINQQRIRRGGKTLRRILGIVELVKGGGEGHEFAKTTLYEYNGLKDQLERRGICMWEEEVCEIAGITREELIRDRENRKKVLTYLYNKNIRKLEDVAKYIMSYQTNPEKLLKNIS</sequence>
<dbReference type="STRING" id="579137.Metvu_0031"/>
<evidence type="ECO:0000259" key="2">
    <source>
        <dbReference type="SMART" id="SM00305"/>
    </source>
</evidence>
<dbReference type="KEGG" id="mvu:Metvu_0031"/>
<evidence type="ECO:0000313" key="4">
    <source>
        <dbReference type="EMBL" id="ACX71903.1"/>
    </source>
</evidence>
<dbReference type="PANTHER" id="PTHR30486">
    <property type="entry name" value="TWITCHING MOTILITY PROTEIN PILT"/>
    <property type="match status" value="1"/>
</dbReference>
<dbReference type="InterPro" id="IPR001482">
    <property type="entry name" value="T2SS/T4SS_dom"/>
</dbReference>
<dbReference type="eggNOG" id="arCOG01819">
    <property type="taxonomic scope" value="Archaea"/>
</dbReference>
<gene>
    <name evidence="4" type="ordered locus">Metvu_0031</name>
</gene>
<evidence type="ECO:0000256" key="1">
    <source>
        <dbReference type="ARBA" id="ARBA00006611"/>
    </source>
</evidence>
<dbReference type="HOGENOM" id="CLU_005379_0_1_2"/>
<dbReference type="GeneID" id="8512357"/>
<feature type="domain" description="Hint" evidence="2">
    <location>
        <begin position="512"/>
        <end position="561"/>
    </location>
</feature>
<proteinExistence type="inferred from homology"/>
<name>C9REA1_METVM</name>
<dbReference type="NCBIfam" id="TIGR01443">
    <property type="entry name" value="intein_Cterm"/>
    <property type="match status" value="1"/>
</dbReference>
<dbReference type="RefSeq" id="WP_012819449.1">
    <property type="nucleotide sequence ID" value="NC_013407.1"/>
</dbReference>
<dbReference type="CDD" id="cd01130">
    <property type="entry name" value="VirB11-like_ATPase"/>
    <property type="match status" value="1"/>
</dbReference>
<dbReference type="InterPro" id="IPR036844">
    <property type="entry name" value="Hint_dom_sf"/>
</dbReference>
<dbReference type="Gene3D" id="2.170.16.10">
    <property type="entry name" value="Hedgehog/Intein (Hint) domain"/>
    <property type="match status" value="1"/>
</dbReference>
<dbReference type="SUPFAM" id="SSF51294">
    <property type="entry name" value="Hedgehog/intein (Hint) domain"/>
    <property type="match status" value="1"/>
</dbReference>
<evidence type="ECO:0000259" key="3">
    <source>
        <dbReference type="SMART" id="SM00306"/>
    </source>
</evidence>
<dbReference type="EMBL" id="CP001787">
    <property type="protein sequence ID" value="ACX71903.1"/>
    <property type="molecule type" value="Genomic_DNA"/>
</dbReference>
<dbReference type="CDD" id="cd00081">
    <property type="entry name" value="Hint"/>
    <property type="match status" value="1"/>
</dbReference>